<dbReference type="Proteomes" id="UP000014680">
    <property type="component" value="Unassembled WGS sequence"/>
</dbReference>
<proteinExistence type="predicted"/>
<accession>A0A0A1UGH0</accession>
<protein>
    <recommendedName>
        <fullName evidence="3">HD/PDEase domain-containing protein</fullName>
    </recommendedName>
</protein>
<sequence length="374" mass="42793">MSSEIGVVLARTLAPHTINCITETLVFTLRPPVYTPTYIELHHSTIEESLEWVDSTLSTRPLSYVISNTFLPKQFDGDVQSESFKLSQQAVENSGYDPLYALNFARRYIQNSEIQKGGKLAAIKTKNPCPIYTYESLVALWTLLSNKEKFIHLLQENRTHQIPPLITLKIQKVGFTVSELCSKYGIVMNDFDTLPSDFYHPSIIHGVVHTYRVIINSLLIGHLSGHTREGILAMCGSTIHDMARYKDGVCKSHGAEAVKTKMPIFLPRFKRYEISQKELGYIEIAVTKHSCGTPKKEDEDYFVSAMLKDADALDRCRIGDLDIQKLRFEESQEIAWLCEFVCLKTLEMKDVSFKDFVNFVDNLEVWKKDWTFEE</sequence>
<organism evidence="1 2">
    <name type="scientific">Entamoeba invadens IP1</name>
    <dbReference type="NCBI Taxonomy" id="370355"/>
    <lineage>
        <taxon>Eukaryota</taxon>
        <taxon>Amoebozoa</taxon>
        <taxon>Evosea</taxon>
        <taxon>Archamoebae</taxon>
        <taxon>Mastigamoebida</taxon>
        <taxon>Entamoebidae</taxon>
        <taxon>Entamoeba</taxon>
    </lineage>
</organism>
<dbReference type="Gene3D" id="1.10.3210.10">
    <property type="entry name" value="Hypothetical protein af1432"/>
    <property type="match status" value="1"/>
</dbReference>
<evidence type="ECO:0000313" key="1">
    <source>
        <dbReference type="EMBL" id="ELP92657.1"/>
    </source>
</evidence>
<dbReference type="RefSeq" id="XP_004259428.1">
    <property type="nucleotide sequence ID" value="XM_004259380.1"/>
</dbReference>
<gene>
    <name evidence="1" type="ORF">EIN_369790</name>
</gene>
<dbReference type="KEGG" id="eiv:EIN_369790"/>
<dbReference type="VEuPathDB" id="AmoebaDB:EIN_369790"/>
<dbReference type="OrthoDB" id="26407at2759"/>
<evidence type="ECO:0008006" key="3">
    <source>
        <dbReference type="Google" id="ProtNLM"/>
    </source>
</evidence>
<dbReference type="AlphaFoldDB" id="A0A0A1UGH0"/>
<dbReference type="EMBL" id="KB206332">
    <property type="protein sequence ID" value="ELP92657.1"/>
    <property type="molecule type" value="Genomic_DNA"/>
</dbReference>
<name>A0A0A1UGH0_ENTIV</name>
<dbReference type="GeneID" id="14891660"/>
<keyword evidence="2" id="KW-1185">Reference proteome</keyword>
<dbReference type="SUPFAM" id="SSF109604">
    <property type="entry name" value="HD-domain/PDEase-like"/>
    <property type="match status" value="1"/>
</dbReference>
<evidence type="ECO:0000313" key="2">
    <source>
        <dbReference type="Proteomes" id="UP000014680"/>
    </source>
</evidence>
<reference evidence="1 2" key="1">
    <citation type="submission" date="2012-10" db="EMBL/GenBank/DDBJ databases">
        <authorList>
            <person name="Zafar N."/>
            <person name="Inman J."/>
            <person name="Hall N."/>
            <person name="Lorenzi H."/>
            <person name="Caler E."/>
        </authorList>
    </citation>
    <scope>NUCLEOTIDE SEQUENCE [LARGE SCALE GENOMIC DNA]</scope>
    <source>
        <strain evidence="1 2">IP1</strain>
    </source>
</reference>